<dbReference type="CDD" id="cd07103">
    <property type="entry name" value="ALDH_F5_SSADH_GabD"/>
    <property type="match status" value="1"/>
</dbReference>
<name>A0ABU1VJI8_9BURK</name>
<dbReference type="SUPFAM" id="SSF53720">
    <property type="entry name" value="ALDH-like"/>
    <property type="match status" value="1"/>
</dbReference>
<dbReference type="InterPro" id="IPR016162">
    <property type="entry name" value="Ald_DH_N"/>
</dbReference>
<evidence type="ECO:0000313" key="4">
    <source>
        <dbReference type="EMBL" id="MDR7097448.1"/>
    </source>
</evidence>
<dbReference type="InterPro" id="IPR015590">
    <property type="entry name" value="Aldehyde_DH_dom"/>
</dbReference>
<dbReference type="EMBL" id="JAVDWE010000026">
    <property type="protein sequence ID" value="MDR7097448.1"/>
    <property type="molecule type" value="Genomic_DNA"/>
</dbReference>
<accession>A0ABU1VJI8</accession>
<dbReference type="Gene3D" id="3.40.605.10">
    <property type="entry name" value="Aldehyde Dehydrogenase, Chain A, domain 1"/>
    <property type="match status" value="1"/>
</dbReference>
<dbReference type="EC" id="1.2.1.16" evidence="4"/>
<dbReference type="InterPro" id="IPR050740">
    <property type="entry name" value="Aldehyde_DH_Superfamily"/>
</dbReference>
<sequence length="480" mass="51136">MSYSYPRIGLLIDGEWIHDRDACLQVVNPSNEEILADVPKATAADLQRALAAADRARRIWRDTAPEARARVLRQASALLRERMDAFCQTISLELGKPLSDARYEVERACAIMEWDAGEAVRLYGRINPSAPGMLQLVLRQPIGPVAAFTPWNAPLSSPARKLSGALAAGCSVILKAAEETPGAACLYAQCLMDAGLPSGVLSLVFGDPNEISEALITSPVIRMVTFTGSVNVGKRLTQLAAAQMKPVLMELGGHAPVLVAEDADPVQVARMSAAAKVRMAGQICVSPTRFIVHERIYDAFLVAFAKAVGEVRVGDGFESGVQMGPVANPRRLAAAQALVEDARRRGARVLTGGHRLGEKGYFYAPTVIADVPREALVMSEEPFCPLALCVSVASLREGIDLANSVSVGLAGYAFTNSLSTAEQIGREIECGILSINHFGGPAPDMPFGGLKDSGFGREGGSESLESYTVTRMVSQKAFIA</sequence>
<dbReference type="InterPro" id="IPR016161">
    <property type="entry name" value="Ald_DH/histidinol_DH"/>
</dbReference>
<dbReference type="Proteomes" id="UP001265550">
    <property type="component" value="Unassembled WGS sequence"/>
</dbReference>
<feature type="domain" description="Aldehyde dehydrogenase" evidence="3">
    <location>
        <begin position="16"/>
        <end position="473"/>
    </location>
</feature>
<comment type="similarity">
    <text evidence="1">Belongs to the aldehyde dehydrogenase family.</text>
</comment>
<evidence type="ECO:0000259" key="3">
    <source>
        <dbReference type="Pfam" id="PF00171"/>
    </source>
</evidence>
<dbReference type="EC" id="1.2.1.79" evidence="4"/>
<evidence type="ECO:0000256" key="2">
    <source>
        <dbReference type="ARBA" id="ARBA00023002"/>
    </source>
</evidence>
<reference evidence="4 5" key="1">
    <citation type="submission" date="2023-07" db="EMBL/GenBank/DDBJ databases">
        <title>Sorghum-associated microbial communities from plants grown in Nebraska, USA.</title>
        <authorList>
            <person name="Schachtman D."/>
        </authorList>
    </citation>
    <scope>NUCLEOTIDE SEQUENCE [LARGE SCALE GENOMIC DNA]</scope>
    <source>
        <strain evidence="4 5">BE240</strain>
    </source>
</reference>
<dbReference type="GO" id="GO:0102810">
    <property type="term" value="F:glutarate-semialdehyde dehydrogenase (NADP+) activity"/>
    <property type="evidence" value="ECO:0007669"/>
    <property type="project" value="UniProtKB-EC"/>
</dbReference>
<dbReference type="Pfam" id="PF00171">
    <property type="entry name" value="Aldedh"/>
    <property type="match status" value="1"/>
</dbReference>
<proteinExistence type="inferred from homology"/>
<gene>
    <name evidence="4" type="ORF">J2X09_005224</name>
</gene>
<dbReference type="InterPro" id="IPR016163">
    <property type="entry name" value="Ald_DH_C"/>
</dbReference>
<keyword evidence="5" id="KW-1185">Reference proteome</keyword>
<organism evidence="4 5">
    <name type="scientific">Hydrogenophaga laconesensis</name>
    <dbReference type="NCBI Taxonomy" id="1805971"/>
    <lineage>
        <taxon>Bacteria</taxon>
        <taxon>Pseudomonadati</taxon>
        <taxon>Pseudomonadota</taxon>
        <taxon>Betaproteobacteria</taxon>
        <taxon>Burkholderiales</taxon>
        <taxon>Comamonadaceae</taxon>
        <taxon>Hydrogenophaga</taxon>
    </lineage>
</organism>
<comment type="caution">
    <text evidence="4">The sequence shown here is derived from an EMBL/GenBank/DDBJ whole genome shotgun (WGS) entry which is preliminary data.</text>
</comment>
<evidence type="ECO:0000313" key="5">
    <source>
        <dbReference type="Proteomes" id="UP001265550"/>
    </source>
</evidence>
<protein>
    <submittedName>
        <fullName evidence="4">Succinate-semialdehyde dehydrogenase/glutarate-semialdehyde dehydrogenase</fullName>
        <ecNumber evidence="4">1.2.1.16</ecNumber>
        <ecNumber evidence="4">1.2.1.20</ecNumber>
        <ecNumber evidence="4">1.2.1.79</ecNumber>
    </submittedName>
</protein>
<evidence type="ECO:0000256" key="1">
    <source>
        <dbReference type="ARBA" id="ARBA00009986"/>
    </source>
</evidence>
<dbReference type="EC" id="1.2.1.20" evidence="4"/>
<dbReference type="PANTHER" id="PTHR43353">
    <property type="entry name" value="SUCCINATE-SEMIALDEHYDE DEHYDROGENASE, MITOCHONDRIAL"/>
    <property type="match status" value="1"/>
</dbReference>
<dbReference type="PANTHER" id="PTHR43353:SF5">
    <property type="entry name" value="SUCCINATE-SEMIALDEHYDE DEHYDROGENASE, MITOCHONDRIAL"/>
    <property type="match status" value="1"/>
</dbReference>
<dbReference type="GO" id="GO:0036243">
    <property type="term" value="F:succinate-semialdehyde dehydrogenase (NADP+) activity"/>
    <property type="evidence" value="ECO:0007669"/>
    <property type="project" value="UniProtKB-EC"/>
</dbReference>
<keyword evidence="2 4" id="KW-0560">Oxidoreductase</keyword>
<dbReference type="Gene3D" id="3.40.309.10">
    <property type="entry name" value="Aldehyde Dehydrogenase, Chain A, domain 2"/>
    <property type="match status" value="1"/>
</dbReference>